<dbReference type="Pfam" id="PF24373">
    <property type="entry name" value="DUF7529"/>
    <property type="match status" value="1"/>
</dbReference>
<dbReference type="RefSeq" id="WP_050027162.1">
    <property type="nucleotide sequence ID" value="NZ_JNFH02000157.1"/>
</dbReference>
<name>A0A081EUJ4_9EURY</name>
<dbReference type="AlphaFoldDB" id="A0A081EUJ4"/>
<evidence type="ECO:0000313" key="3">
    <source>
        <dbReference type="Proteomes" id="UP000053331"/>
    </source>
</evidence>
<feature type="region of interest" description="Disordered" evidence="1">
    <location>
        <begin position="167"/>
        <end position="188"/>
    </location>
</feature>
<comment type="caution">
    <text evidence="2">The sequence shown here is derived from an EMBL/GenBank/DDBJ whole genome shotgun (WGS) entry which is preliminary data.</text>
</comment>
<protein>
    <submittedName>
        <fullName evidence="2">Uncharacterized protein</fullName>
    </submittedName>
</protein>
<evidence type="ECO:0000313" key="2">
    <source>
        <dbReference type="EMBL" id="KDS91082.2"/>
    </source>
</evidence>
<dbReference type="Proteomes" id="UP000053331">
    <property type="component" value="Unassembled WGS sequence"/>
</dbReference>
<organism evidence="2 3">
    <name type="scientific">Halorubrum saccharovorum</name>
    <dbReference type="NCBI Taxonomy" id="2248"/>
    <lineage>
        <taxon>Archaea</taxon>
        <taxon>Methanobacteriati</taxon>
        <taxon>Methanobacteriota</taxon>
        <taxon>Stenosarchaea group</taxon>
        <taxon>Halobacteria</taxon>
        <taxon>Halobacteriales</taxon>
        <taxon>Haloferacaceae</taxon>
        <taxon>Halorubrum</taxon>
    </lineage>
</organism>
<sequence>MDPEEDALVRQRQRFGEEHITAWEQTLEETDLLAEDRREDGWEATVVMVPHTDTVSKDMKDHDRFGLIHVVPNNYADAFVDAYDEEAYTEYLVYGDAIDGVMYVAIELIDPDGKRSIFVPCKYDMTMSEGMTQSALDEGALYSHFKTISGEILGRFRYEEFQPLVAPPNKDNVTSTTGIDDVTDDGDA</sequence>
<reference evidence="2 3" key="1">
    <citation type="journal article" date="2015" name="Genome Announc.">
        <title>Draft genome sequence of a Halorubrum H3 strain isolated from the burlinskoye salt lake (Altai Krai, Russia).</title>
        <authorList>
            <person name="Rozanov A.S."/>
            <person name="Bryanskaya A.V."/>
            <person name="Malup T.K."/>
            <person name="Kotenko A.V."/>
            <person name="Peltek S.E."/>
        </authorList>
    </citation>
    <scope>NUCLEOTIDE SEQUENCE [LARGE SCALE GENOMIC DNA]</scope>
    <source>
        <strain evidence="2 3">H3</strain>
    </source>
</reference>
<dbReference type="InterPro" id="IPR055951">
    <property type="entry name" value="DUF7529"/>
</dbReference>
<dbReference type="EMBL" id="JNFH02000157">
    <property type="protein sequence ID" value="KDS91082.2"/>
    <property type="molecule type" value="Genomic_DNA"/>
</dbReference>
<evidence type="ECO:0000256" key="1">
    <source>
        <dbReference type="SAM" id="MobiDB-lite"/>
    </source>
</evidence>
<dbReference type="OrthoDB" id="236506at2157"/>
<proteinExistence type="predicted"/>
<keyword evidence="3" id="KW-1185">Reference proteome</keyword>
<gene>
    <name evidence="2" type="ORF">FK85_06410</name>
</gene>
<accession>A0A081EUJ4</accession>